<sequence length="304" mass="33755">MDGEVIAEQKEQQWQPEPSTVDADLRATTGDATAAASADASQATDDDSQMMADWASEQAVEAVLQEIKGHKDWEVLRAIIDGEDEALQQDEADWETEEAKKQRSLHANACCKGHPPSAGNMRPCQMSAYQRLDNGITPIILACVLSFVIHPVLMLLHRMALRVFPSTLRLLVGLEVPALLVIKTFMFALPVGVASLFVDEMRDAEDGVATTIAFLIRLLINATIVRMGARIIFVVMLYTYEKYSKYLVCQRPTLAGLYEPAQCVLPSWCKLAQESSDPEDTFRRASCLYQRLAMSEEGAMLQVR</sequence>
<keyword evidence="2" id="KW-0472">Membrane</keyword>
<keyword evidence="4" id="KW-1185">Reference proteome</keyword>
<dbReference type="Proteomes" id="UP000821837">
    <property type="component" value="Chromosome 11"/>
</dbReference>
<reference evidence="3" key="1">
    <citation type="journal article" date="2020" name="Cell">
        <title>Large-Scale Comparative Analyses of Tick Genomes Elucidate Their Genetic Diversity and Vector Capacities.</title>
        <authorList>
            <consortium name="Tick Genome and Microbiome Consortium (TIGMIC)"/>
            <person name="Jia N."/>
            <person name="Wang J."/>
            <person name="Shi W."/>
            <person name="Du L."/>
            <person name="Sun Y."/>
            <person name="Zhan W."/>
            <person name="Jiang J.F."/>
            <person name="Wang Q."/>
            <person name="Zhang B."/>
            <person name="Ji P."/>
            <person name="Bell-Sakyi L."/>
            <person name="Cui X.M."/>
            <person name="Yuan T.T."/>
            <person name="Jiang B.G."/>
            <person name="Yang W.F."/>
            <person name="Lam T.T."/>
            <person name="Chang Q.C."/>
            <person name="Ding S.J."/>
            <person name="Wang X.J."/>
            <person name="Zhu J.G."/>
            <person name="Ruan X.D."/>
            <person name="Zhao L."/>
            <person name="Wei J.T."/>
            <person name="Ye R.Z."/>
            <person name="Que T.C."/>
            <person name="Du C.H."/>
            <person name="Zhou Y.H."/>
            <person name="Cheng J.X."/>
            <person name="Dai P.F."/>
            <person name="Guo W.B."/>
            <person name="Han X.H."/>
            <person name="Huang E.J."/>
            <person name="Li L.F."/>
            <person name="Wei W."/>
            <person name="Gao Y.C."/>
            <person name="Liu J.Z."/>
            <person name="Shao H.Z."/>
            <person name="Wang X."/>
            <person name="Wang C.C."/>
            <person name="Yang T.C."/>
            <person name="Huo Q.B."/>
            <person name="Li W."/>
            <person name="Chen H.Y."/>
            <person name="Chen S.E."/>
            <person name="Zhou L.G."/>
            <person name="Ni X.B."/>
            <person name="Tian J.H."/>
            <person name="Sheng Y."/>
            <person name="Liu T."/>
            <person name="Pan Y.S."/>
            <person name="Xia L.Y."/>
            <person name="Li J."/>
            <person name="Zhao F."/>
            <person name="Cao W.C."/>
        </authorList>
    </citation>
    <scope>NUCLEOTIDE SEQUENCE</scope>
    <source>
        <strain evidence="3">Rsan-2018</strain>
    </source>
</reference>
<evidence type="ECO:0000256" key="2">
    <source>
        <dbReference type="SAM" id="Phobius"/>
    </source>
</evidence>
<organism evidence="3 4">
    <name type="scientific">Rhipicephalus sanguineus</name>
    <name type="common">Brown dog tick</name>
    <name type="synonym">Ixodes sanguineus</name>
    <dbReference type="NCBI Taxonomy" id="34632"/>
    <lineage>
        <taxon>Eukaryota</taxon>
        <taxon>Metazoa</taxon>
        <taxon>Ecdysozoa</taxon>
        <taxon>Arthropoda</taxon>
        <taxon>Chelicerata</taxon>
        <taxon>Arachnida</taxon>
        <taxon>Acari</taxon>
        <taxon>Parasitiformes</taxon>
        <taxon>Ixodida</taxon>
        <taxon>Ixodoidea</taxon>
        <taxon>Ixodidae</taxon>
        <taxon>Rhipicephalinae</taxon>
        <taxon>Rhipicephalus</taxon>
        <taxon>Rhipicephalus</taxon>
    </lineage>
</organism>
<evidence type="ECO:0000256" key="1">
    <source>
        <dbReference type="SAM" id="MobiDB-lite"/>
    </source>
</evidence>
<feature type="transmembrane region" description="Helical" evidence="2">
    <location>
        <begin position="218"/>
        <end position="240"/>
    </location>
</feature>
<comment type="caution">
    <text evidence="3">The sequence shown here is derived from an EMBL/GenBank/DDBJ whole genome shotgun (WGS) entry which is preliminary data.</text>
</comment>
<dbReference type="VEuPathDB" id="VectorBase:RSAN_053648"/>
<evidence type="ECO:0000313" key="3">
    <source>
        <dbReference type="EMBL" id="KAH7972824.1"/>
    </source>
</evidence>
<evidence type="ECO:0000313" key="4">
    <source>
        <dbReference type="Proteomes" id="UP000821837"/>
    </source>
</evidence>
<feature type="region of interest" description="Disordered" evidence="1">
    <location>
        <begin position="1"/>
        <end position="50"/>
    </location>
</feature>
<feature type="transmembrane region" description="Helical" evidence="2">
    <location>
        <begin position="168"/>
        <end position="198"/>
    </location>
</feature>
<name>A0A9D4T686_RHISA</name>
<keyword evidence="2" id="KW-0812">Transmembrane</keyword>
<feature type="compositionally biased region" description="Low complexity" evidence="1">
    <location>
        <begin position="26"/>
        <end position="43"/>
    </location>
</feature>
<protein>
    <submittedName>
        <fullName evidence="3">Uncharacterized protein</fullName>
    </submittedName>
</protein>
<gene>
    <name evidence="3" type="ORF">HPB52_017704</name>
</gene>
<keyword evidence="2" id="KW-1133">Transmembrane helix</keyword>
<reference evidence="3" key="2">
    <citation type="submission" date="2021-09" db="EMBL/GenBank/DDBJ databases">
        <authorList>
            <person name="Jia N."/>
            <person name="Wang J."/>
            <person name="Shi W."/>
            <person name="Du L."/>
            <person name="Sun Y."/>
            <person name="Zhan W."/>
            <person name="Jiang J."/>
            <person name="Wang Q."/>
            <person name="Zhang B."/>
            <person name="Ji P."/>
            <person name="Sakyi L.B."/>
            <person name="Cui X."/>
            <person name="Yuan T."/>
            <person name="Jiang B."/>
            <person name="Yang W."/>
            <person name="Lam T.T.-Y."/>
            <person name="Chang Q."/>
            <person name="Ding S."/>
            <person name="Wang X."/>
            <person name="Zhu J."/>
            <person name="Ruan X."/>
            <person name="Zhao L."/>
            <person name="Wei J."/>
            <person name="Que T."/>
            <person name="Du C."/>
            <person name="Cheng J."/>
            <person name="Dai P."/>
            <person name="Han X."/>
            <person name="Huang E."/>
            <person name="Gao Y."/>
            <person name="Liu J."/>
            <person name="Shao H."/>
            <person name="Ye R."/>
            <person name="Li L."/>
            <person name="Wei W."/>
            <person name="Wang X."/>
            <person name="Wang C."/>
            <person name="Huo Q."/>
            <person name="Li W."/>
            <person name="Guo W."/>
            <person name="Chen H."/>
            <person name="Chen S."/>
            <person name="Zhou L."/>
            <person name="Zhou L."/>
            <person name="Ni X."/>
            <person name="Tian J."/>
            <person name="Zhou Y."/>
            <person name="Sheng Y."/>
            <person name="Liu T."/>
            <person name="Pan Y."/>
            <person name="Xia L."/>
            <person name="Li J."/>
            <person name="Zhao F."/>
            <person name="Cao W."/>
        </authorList>
    </citation>
    <scope>NUCLEOTIDE SEQUENCE</scope>
    <source>
        <strain evidence="3">Rsan-2018</strain>
        <tissue evidence="3">Larvae</tissue>
    </source>
</reference>
<accession>A0A9D4T686</accession>
<feature type="transmembrane region" description="Helical" evidence="2">
    <location>
        <begin position="135"/>
        <end position="156"/>
    </location>
</feature>
<proteinExistence type="predicted"/>
<dbReference type="EMBL" id="JABSTV010001247">
    <property type="protein sequence ID" value="KAH7972824.1"/>
    <property type="molecule type" value="Genomic_DNA"/>
</dbReference>
<dbReference type="AlphaFoldDB" id="A0A9D4T686"/>